<keyword evidence="3" id="KW-1185">Reference proteome</keyword>
<feature type="compositionally biased region" description="Basic residues" evidence="1">
    <location>
        <begin position="233"/>
        <end position="243"/>
    </location>
</feature>
<evidence type="ECO:0000313" key="2">
    <source>
        <dbReference type="EMBL" id="KAJ0988728.1"/>
    </source>
</evidence>
<comment type="caution">
    <text evidence="2">The sequence shown here is derived from an EMBL/GenBank/DDBJ whole genome shotgun (WGS) entry which is preliminary data.</text>
</comment>
<feature type="compositionally biased region" description="Basic and acidic residues" evidence="1">
    <location>
        <begin position="1"/>
        <end position="11"/>
    </location>
</feature>
<feature type="compositionally biased region" description="Low complexity" evidence="1">
    <location>
        <begin position="200"/>
        <end position="211"/>
    </location>
</feature>
<dbReference type="PANTHER" id="PTHR36407:SF1">
    <property type="entry name" value="MEDIATOR-ASSOCIATED PROTEIN 2"/>
    <property type="match status" value="1"/>
</dbReference>
<protein>
    <recommendedName>
        <fullName evidence="4">Mediator-associated protein 2</fullName>
    </recommendedName>
</protein>
<proteinExistence type="predicted"/>
<feature type="compositionally biased region" description="Basic and acidic residues" evidence="1">
    <location>
        <begin position="223"/>
        <end position="232"/>
    </location>
</feature>
<feature type="compositionally biased region" description="Polar residues" evidence="1">
    <location>
        <begin position="126"/>
        <end position="137"/>
    </location>
</feature>
<evidence type="ECO:0008006" key="4">
    <source>
        <dbReference type="Google" id="ProtNLM"/>
    </source>
</evidence>
<feature type="region of interest" description="Disordered" evidence="1">
    <location>
        <begin position="1"/>
        <end position="22"/>
    </location>
</feature>
<dbReference type="AlphaFoldDB" id="A0A9D5HU51"/>
<evidence type="ECO:0000313" key="3">
    <source>
        <dbReference type="Proteomes" id="UP001085076"/>
    </source>
</evidence>
<reference evidence="2" key="1">
    <citation type="submission" date="2021-03" db="EMBL/GenBank/DDBJ databases">
        <authorList>
            <person name="Li Z."/>
            <person name="Yang C."/>
        </authorList>
    </citation>
    <scope>NUCLEOTIDE SEQUENCE</scope>
    <source>
        <strain evidence="2">Dzin_1.0</strain>
        <tissue evidence="2">Leaf</tissue>
    </source>
</reference>
<dbReference type="Proteomes" id="UP001085076">
    <property type="component" value="Miscellaneous, Linkage group lg01"/>
</dbReference>
<sequence>MESIAMDEHVEGYQPEPDFVEDSKEPLLDIDVNDSTELWLIQWPINQLQPADFDGKELSLKLNRDGQLGSFESSSGKSYEVVSFAAQEPNTTVFVSSATESKIVGRISRRVCLVHYPEPEELAKPSSGNFNLANQRSEGAMSRSISRRTGSRLRSGSHQGTGATHDTLTSVHSMGEQSEQTSQKSSKKRHNNNRTPIPNTSTRSAGRSSRASEPESQMTNTSHRSELSQGDKSKKKKKTKVEE</sequence>
<dbReference type="OrthoDB" id="1892825at2759"/>
<feature type="compositionally biased region" description="Polar residues" evidence="1">
    <location>
        <begin position="158"/>
        <end position="172"/>
    </location>
</feature>
<dbReference type="InterPro" id="IPR038823">
    <property type="entry name" value="MED2_plant"/>
</dbReference>
<dbReference type="PANTHER" id="PTHR36407">
    <property type="entry name" value="MEDIATOR-ASSOCIATED PROTEIN 2"/>
    <property type="match status" value="1"/>
</dbReference>
<feature type="region of interest" description="Disordered" evidence="1">
    <location>
        <begin position="120"/>
        <end position="243"/>
    </location>
</feature>
<dbReference type="EMBL" id="JAGGNH010000001">
    <property type="protein sequence ID" value="KAJ0988728.1"/>
    <property type="molecule type" value="Genomic_DNA"/>
</dbReference>
<accession>A0A9D5HU51</accession>
<gene>
    <name evidence="2" type="ORF">J5N97_007084</name>
</gene>
<organism evidence="2 3">
    <name type="scientific">Dioscorea zingiberensis</name>
    <dbReference type="NCBI Taxonomy" id="325984"/>
    <lineage>
        <taxon>Eukaryota</taxon>
        <taxon>Viridiplantae</taxon>
        <taxon>Streptophyta</taxon>
        <taxon>Embryophyta</taxon>
        <taxon>Tracheophyta</taxon>
        <taxon>Spermatophyta</taxon>
        <taxon>Magnoliopsida</taxon>
        <taxon>Liliopsida</taxon>
        <taxon>Dioscoreales</taxon>
        <taxon>Dioscoreaceae</taxon>
        <taxon>Dioscorea</taxon>
    </lineage>
</organism>
<name>A0A9D5HU51_9LILI</name>
<reference evidence="2" key="2">
    <citation type="journal article" date="2022" name="Hortic Res">
        <title>The genome of Dioscorea zingiberensis sheds light on the biosynthesis, origin and evolution of the medicinally important diosgenin saponins.</title>
        <authorList>
            <person name="Li Y."/>
            <person name="Tan C."/>
            <person name="Li Z."/>
            <person name="Guo J."/>
            <person name="Li S."/>
            <person name="Chen X."/>
            <person name="Wang C."/>
            <person name="Dai X."/>
            <person name="Yang H."/>
            <person name="Song W."/>
            <person name="Hou L."/>
            <person name="Xu J."/>
            <person name="Tong Z."/>
            <person name="Xu A."/>
            <person name="Yuan X."/>
            <person name="Wang W."/>
            <person name="Yang Q."/>
            <person name="Chen L."/>
            <person name="Sun Z."/>
            <person name="Wang K."/>
            <person name="Pan B."/>
            <person name="Chen J."/>
            <person name="Bao Y."/>
            <person name="Liu F."/>
            <person name="Qi X."/>
            <person name="Gang D.R."/>
            <person name="Wen J."/>
            <person name="Li J."/>
        </authorList>
    </citation>
    <scope>NUCLEOTIDE SEQUENCE</scope>
    <source>
        <strain evidence="2">Dzin_1.0</strain>
    </source>
</reference>
<evidence type="ECO:0000256" key="1">
    <source>
        <dbReference type="SAM" id="MobiDB-lite"/>
    </source>
</evidence>